<keyword evidence="5" id="KW-0067">ATP-binding</keyword>
<dbReference type="InterPro" id="IPR000795">
    <property type="entry name" value="T_Tr_GTP-bd_dom"/>
</dbReference>
<name>A0A426JU08_9PSEU</name>
<dbReference type="PANTHER" id="PTHR23115">
    <property type="entry name" value="TRANSLATION FACTOR"/>
    <property type="match status" value="1"/>
</dbReference>
<organism evidence="8 9">
    <name type="scientific">Saccharopolyspora rhizosphaerae</name>
    <dbReference type="NCBI Taxonomy" id="2492662"/>
    <lineage>
        <taxon>Bacteria</taxon>
        <taxon>Bacillati</taxon>
        <taxon>Actinomycetota</taxon>
        <taxon>Actinomycetes</taxon>
        <taxon>Pseudonocardiales</taxon>
        <taxon>Pseudonocardiaceae</taxon>
        <taxon>Saccharopolyspora</taxon>
    </lineage>
</organism>
<dbReference type="OrthoDB" id="9804504at2"/>
<proteinExistence type="predicted"/>
<evidence type="ECO:0000256" key="1">
    <source>
        <dbReference type="ARBA" id="ARBA00012391"/>
    </source>
</evidence>
<dbReference type="SUPFAM" id="SSF52540">
    <property type="entry name" value="P-loop containing nucleoside triphosphate hydrolases"/>
    <property type="match status" value="1"/>
</dbReference>
<dbReference type="InterPro" id="IPR050100">
    <property type="entry name" value="TRAFAC_GTPase_members"/>
</dbReference>
<dbReference type="PRINTS" id="PR00315">
    <property type="entry name" value="ELONGATNFCT"/>
</dbReference>
<dbReference type="CDD" id="cd04095">
    <property type="entry name" value="CysN_NoDQ_III"/>
    <property type="match status" value="1"/>
</dbReference>
<dbReference type="Pfam" id="PF00009">
    <property type="entry name" value="GTP_EFTU"/>
    <property type="match status" value="1"/>
</dbReference>
<evidence type="ECO:0000259" key="7">
    <source>
        <dbReference type="PROSITE" id="PS51722"/>
    </source>
</evidence>
<dbReference type="GO" id="GO:0006790">
    <property type="term" value="P:sulfur compound metabolic process"/>
    <property type="evidence" value="ECO:0007669"/>
    <property type="project" value="InterPro"/>
</dbReference>
<dbReference type="FunFam" id="3.40.50.300:FF:000119">
    <property type="entry name" value="Sulfate adenylyltransferase subunit 1"/>
    <property type="match status" value="1"/>
</dbReference>
<dbReference type="InterPro" id="IPR054696">
    <property type="entry name" value="GTP-eEF1A_C"/>
</dbReference>
<dbReference type="InterPro" id="IPR041757">
    <property type="entry name" value="CysN_GTP-bd"/>
</dbReference>
<reference evidence="8 9" key="1">
    <citation type="submission" date="2018-11" db="EMBL/GenBank/DDBJ databases">
        <title>Saccharopolyspora rhizosphaerae sp. nov., an actinomycete isolated from rhizosphere soil in Thailand.</title>
        <authorList>
            <person name="Intra B."/>
            <person name="Euanorasetr J."/>
            <person name="Take A."/>
            <person name="Inahashi Y."/>
            <person name="Mori M."/>
            <person name="Panbangred W."/>
            <person name="Matsumoto A."/>
        </authorList>
    </citation>
    <scope>NUCLEOTIDE SEQUENCE [LARGE SCALE GENOMIC DNA]</scope>
    <source>
        <strain evidence="8 9">H219</strain>
    </source>
</reference>
<dbReference type="CDD" id="cd03695">
    <property type="entry name" value="CysN_NodQ_II"/>
    <property type="match status" value="1"/>
</dbReference>
<evidence type="ECO:0000256" key="3">
    <source>
        <dbReference type="ARBA" id="ARBA00022695"/>
    </source>
</evidence>
<gene>
    <name evidence="8" type="ORF">EIL87_12705</name>
</gene>
<keyword evidence="2 8" id="KW-0808">Transferase</keyword>
<dbReference type="GO" id="GO:0003924">
    <property type="term" value="F:GTPase activity"/>
    <property type="evidence" value="ECO:0007669"/>
    <property type="project" value="InterPro"/>
</dbReference>
<dbReference type="Gene3D" id="2.40.30.10">
    <property type="entry name" value="Translation factors"/>
    <property type="match status" value="2"/>
</dbReference>
<evidence type="ECO:0000256" key="6">
    <source>
        <dbReference type="ARBA" id="ARBA00023134"/>
    </source>
</evidence>
<dbReference type="Gene3D" id="3.40.50.300">
    <property type="entry name" value="P-loop containing nucleotide triphosphate hydrolases"/>
    <property type="match status" value="1"/>
</dbReference>
<dbReference type="InterPro" id="IPR009000">
    <property type="entry name" value="Transl_B-barrel_sf"/>
</dbReference>
<dbReference type="GO" id="GO:0005524">
    <property type="term" value="F:ATP binding"/>
    <property type="evidence" value="ECO:0007669"/>
    <property type="project" value="UniProtKB-KW"/>
</dbReference>
<comment type="caution">
    <text evidence="8">The sequence shown here is derived from an EMBL/GenBank/DDBJ whole genome shotgun (WGS) entry which is preliminary data.</text>
</comment>
<accession>A0A426JU08</accession>
<feature type="domain" description="Tr-type G" evidence="7">
    <location>
        <begin position="12"/>
        <end position="223"/>
    </location>
</feature>
<dbReference type="InterPro" id="IPR009001">
    <property type="entry name" value="Transl_elong_EF1A/Init_IF2_C"/>
</dbReference>
<evidence type="ECO:0000256" key="4">
    <source>
        <dbReference type="ARBA" id="ARBA00022741"/>
    </source>
</evidence>
<dbReference type="CDD" id="cd04166">
    <property type="entry name" value="CysN_ATPS"/>
    <property type="match status" value="1"/>
</dbReference>
<dbReference type="GO" id="GO:0005525">
    <property type="term" value="F:GTP binding"/>
    <property type="evidence" value="ECO:0007669"/>
    <property type="project" value="UniProtKB-KW"/>
</dbReference>
<dbReference type="PROSITE" id="PS51722">
    <property type="entry name" value="G_TR_2"/>
    <property type="match status" value="1"/>
</dbReference>
<keyword evidence="4" id="KW-0547">Nucleotide-binding</keyword>
<dbReference type="GO" id="GO:0004781">
    <property type="term" value="F:sulfate adenylyltransferase (ATP) activity"/>
    <property type="evidence" value="ECO:0007669"/>
    <property type="project" value="UniProtKB-EC"/>
</dbReference>
<protein>
    <recommendedName>
        <fullName evidence="1">sulfate adenylyltransferase</fullName>
        <ecNumber evidence="1">2.7.7.4</ecNumber>
    </recommendedName>
</protein>
<evidence type="ECO:0000256" key="2">
    <source>
        <dbReference type="ARBA" id="ARBA00022679"/>
    </source>
</evidence>
<dbReference type="InterPro" id="IPR011779">
    <property type="entry name" value="SO4_adenylTrfase_lsu"/>
</dbReference>
<keyword evidence="9" id="KW-1185">Reference proteome</keyword>
<dbReference type="EC" id="2.7.7.4" evidence="1"/>
<dbReference type="NCBIfam" id="TIGR02034">
    <property type="entry name" value="CysN"/>
    <property type="match status" value="1"/>
</dbReference>
<evidence type="ECO:0000256" key="5">
    <source>
        <dbReference type="ARBA" id="ARBA00022840"/>
    </source>
</evidence>
<dbReference type="SUPFAM" id="SSF50465">
    <property type="entry name" value="EF-Tu/eEF-1alpha/eIF2-gamma C-terminal domain"/>
    <property type="match status" value="1"/>
</dbReference>
<dbReference type="InterPro" id="IPR027417">
    <property type="entry name" value="P-loop_NTPase"/>
</dbReference>
<dbReference type="RefSeq" id="WP_125090554.1">
    <property type="nucleotide sequence ID" value="NZ_RSAA01000011.1"/>
</dbReference>
<dbReference type="AlphaFoldDB" id="A0A426JU08"/>
<keyword evidence="3 8" id="KW-0548">Nucleotidyltransferase</keyword>
<dbReference type="PROSITE" id="PS00301">
    <property type="entry name" value="G_TR_1"/>
    <property type="match status" value="1"/>
</dbReference>
<dbReference type="EMBL" id="RSAA01000011">
    <property type="protein sequence ID" value="RRO16675.1"/>
    <property type="molecule type" value="Genomic_DNA"/>
</dbReference>
<evidence type="ECO:0000313" key="9">
    <source>
        <dbReference type="Proteomes" id="UP000274515"/>
    </source>
</evidence>
<evidence type="ECO:0000313" key="8">
    <source>
        <dbReference type="EMBL" id="RRO16675.1"/>
    </source>
</evidence>
<keyword evidence="6" id="KW-0342">GTP-binding</keyword>
<dbReference type="InterPro" id="IPR044138">
    <property type="entry name" value="CysN_II"/>
</dbReference>
<dbReference type="Pfam" id="PF22594">
    <property type="entry name" value="GTP-eEF1A_C"/>
    <property type="match status" value="1"/>
</dbReference>
<dbReference type="InterPro" id="IPR031157">
    <property type="entry name" value="G_TR_CS"/>
</dbReference>
<sequence length="422" mass="45446">MTTTEPAFAPADSLLRFATAGAVDDGKSTLIGRLLHDSKSLLADQLEQLEVASRERGDEELDLAMLTDGLRAEREQGITIDVAHRYFETARRAFIIADTPGHAQYTRNMVTGASTADLAIVLVDARNGLTEQSRRHAVLAGLLRVPQVVLAVNKMDLVDFDEDVFRTITADFAEFTAKLELQEITAIPIAALRGDNVVDRSAATPWYDGPSLLEHLETVEVAEEAGRFRMPVQLALRAQEQDYRGCAGQIAGGSVAAGDEVLHLPSGMRSRVVAVDTADGELERGRAPQSVALRLAEDIDVGRGDLLCAAEHPPVAAEELTAAVCWMSPKTPLTRGARLLLKHTTRVVKAVVTEVGERLDVTTLERSPANSLQLNDIGEVTLRLAQPVFCDSYADNRFTGGAVLIDEAGHATVGAVLISDAR</sequence>
<dbReference type="SUPFAM" id="SSF50447">
    <property type="entry name" value="Translation proteins"/>
    <property type="match status" value="1"/>
</dbReference>
<dbReference type="Proteomes" id="UP000274515">
    <property type="component" value="Unassembled WGS sequence"/>
</dbReference>
<dbReference type="InterPro" id="IPR044139">
    <property type="entry name" value="CysN_NoDQ_III"/>
</dbReference>